<dbReference type="Pfam" id="PF12848">
    <property type="entry name" value="ABC_tran_Xtn"/>
    <property type="match status" value="1"/>
</dbReference>
<feature type="domain" description="ABC-transporter extension" evidence="5">
    <location>
        <begin position="2"/>
        <end position="63"/>
    </location>
</feature>
<evidence type="ECO:0000256" key="4">
    <source>
        <dbReference type="ARBA" id="ARBA00022840"/>
    </source>
</evidence>
<dbReference type="PANTHER" id="PTHR19211">
    <property type="entry name" value="ATP-BINDING TRANSPORT PROTEIN-RELATED"/>
    <property type="match status" value="1"/>
</dbReference>
<comment type="caution">
    <text evidence="6">The sequence shown here is derived from an EMBL/GenBank/DDBJ whole genome shotgun (WGS) entry which is preliminary data.</text>
</comment>
<sequence>MHNKKLNYYYMGDYDEYVKTCLELENQLKRFHWKQDQIAHMKNYIARFGHDSAEVNLLAQSKENTENDGISTDRVVSDKILSFYFPPWGKIPPVIMEQNDSFKYTKNGPCIYNILEFDIDLDIKVVLVEPHILFLGKPTNHLDIETIDILADAINEFECGMMLASHDIRLSHQIAQEIRVFKRKKINKCTGDMAFKEDLKCKLVGQEPQITRRTHNV</sequence>
<proteinExistence type="inferred from homology"/>
<comment type="similarity">
    <text evidence="1">Belongs to the ABC transporter superfamily. ABCF family. EF3 subfamily.</text>
</comment>
<dbReference type="InterPro" id="IPR032781">
    <property type="entry name" value="ABC_tran_Xtn"/>
</dbReference>
<evidence type="ECO:0000256" key="3">
    <source>
        <dbReference type="ARBA" id="ARBA00022741"/>
    </source>
</evidence>
<evidence type="ECO:0000256" key="1">
    <source>
        <dbReference type="ARBA" id="ARBA00011054"/>
    </source>
</evidence>
<dbReference type="GO" id="GO:0005524">
    <property type="term" value="F:ATP binding"/>
    <property type="evidence" value="ECO:0007669"/>
    <property type="project" value="UniProtKB-KW"/>
</dbReference>
<keyword evidence="2" id="KW-0677">Repeat</keyword>
<accession>A0A834DP67</accession>
<name>A0A834DP67_9CHIR</name>
<gene>
    <name evidence="6" type="ORF">HJG60_012202</name>
</gene>
<evidence type="ECO:0000256" key="2">
    <source>
        <dbReference type="ARBA" id="ARBA00022737"/>
    </source>
</evidence>
<dbReference type="Proteomes" id="UP000664940">
    <property type="component" value="Unassembled WGS sequence"/>
</dbReference>
<dbReference type="PANTHER" id="PTHR19211:SF15">
    <property type="entry name" value="ATP-BINDING CASSETTE SUB-FAMILY F MEMBER 2"/>
    <property type="match status" value="1"/>
</dbReference>
<reference evidence="6 7" key="1">
    <citation type="journal article" date="2020" name="Nature">
        <title>Six reference-quality genomes reveal evolution of bat adaptations.</title>
        <authorList>
            <person name="Jebb D."/>
            <person name="Huang Z."/>
            <person name="Pippel M."/>
            <person name="Hughes G.M."/>
            <person name="Lavrichenko K."/>
            <person name="Devanna P."/>
            <person name="Winkler S."/>
            <person name="Jermiin L.S."/>
            <person name="Skirmuntt E.C."/>
            <person name="Katzourakis A."/>
            <person name="Burkitt-Gray L."/>
            <person name="Ray D.A."/>
            <person name="Sullivan K.A.M."/>
            <person name="Roscito J.G."/>
            <person name="Kirilenko B.M."/>
            <person name="Davalos L.M."/>
            <person name="Corthals A.P."/>
            <person name="Power M.L."/>
            <person name="Jones G."/>
            <person name="Ransome R.D."/>
            <person name="Dechmann D.K.N."/>
            <person name="Locatelli A.G."/>
            <person name="Puechmaille S.J."/>
            <person name="Fedrigo O."/>
            <person name="Jarvis E.D."/>
            <person name="Hiller M."/>
            <person name="Vernes S.C."/>
            <person name="Myers E.W."/>
            <person name="Teeling E.C."/>
        </authorList>
    </citation>
    <scope>NUCLEOTIDE SEQUENCE [LARGE SCALE GENOMIC DNA]</scope>
    <source>
        <strain evidence="6">Bat1K_MPI-CBG_1</strain>
    </source>
</reference>
<keyword evidence="3" id="KW-0547">Nucleotide-binding</keyword>
<organism evidence="6 7">
    <name type="scientific">Phyllostomus discolor</name>
    <name type="common">pale spear-nosed bat</name>
    <dbReference type="NCBI Taxonomy" id="89673"/>
    <lineage>
        <taxon>Eukaryota</taxon>
        <taxon>Metazoa</taxon>
        <taxon>Chordata</taxon>
        <taxon>Craniata</taxon>
        <taxon>Vertebrata</taxon>
        <taxon>Euteleostomi</taxon>
        <taxon>Mammalia</taxon>
        <taxon>Eutheria</taxon>
        <taxon>Laurasiatheria</taxon>
        <taxon>Chiroptera</taxon>
        <taxon>Yangochiroptera</taxon>
        <taxon>Phyllostomidae</taxon>
        <taxon>Phyllostominae</taxon>
        <taxon>Phyllostomus</taxon>
    </lineage>
</organism>
<dbReference type="AlphaFoldDB" id="A0A834DP67"/>
<evidence type="ECO:0000313" key="6">
    <source>
        <dbReference type="EMBL" id="KAF6090820.1"/>
    </source>
</evidence>
<protein>
    <recommendedName>
        <fullName evidence="5">ABC-transporter extension domain-containing protein</fullName>
    </recommendedName>
</protein>
<evidence type="ECO:0000259" key="5">
    <source>
        <dbReference type="Pfam" id="PF12848"/>
    </source>
</evidence>
<keyword evidence="4" id="KW-0067">ATP-binding</keyword>
<dbReference type="InterPro" id="IPR050611">
    <property type="entry name" value="ABCF"/>
</dbReference>
<dbReference type="EMBL" id="JABVXQ010000009">
    <property type="protein sequence ID" value="KAF6090820.1"/>
    <property type="molecule type" value="Genomic_DNA"/>
</dbReference>
<dbReference type="SUPFAM" id="SSF52540">
    <property type="entry name" value="P-loop containing nucleoside triphosphate hydrolases"/>
    <property type="match status" value="1"/>
</dbReference>
<dbReference type="InterPro" id="IPR027417">
    <property type="entry name" value="P-loop_NTPase"/>
</dbReference>
<evidence type="ECO:0000313" key="7">
    <source>
        <dbReference type="Proteomes" id="UP000664940"/>
    </source>
</evidence>
<dbReference type="Gene3D" id="3.40.50.300">
    <property type="entry name" value="P-loop containing nucleotide triphosphate hydrolases"/>
    <property type="match status" value="1"/>
</dbReference>